<protein>
    <submittedName>
        <fullName evidence="1">Uncharacterized protein</fullName>
    </submittedName>
</protein>
<comment type="caution">
    <text evidence="1">The sequence shown here is derived from an EMBL/GenBank/DDBJ whole genome shotgun (WGS) entry which is preliminary data.</text>
</comment>
<organism evidence="1 2">
    <name type="scientific">Paraburkholderia youngii</name>
    <dbReference type="NCBI Taxonomy" id="2782701"/>
    <lineage>
        <taxon>Bacteria</taxon>
        <taxon>Pseudomonadati</taxon>
        <taxon>Pseudomonadota</taxon>
        <taxon>Betaproteobacteria</taxon>
        <taxon>Burkholderiales</taxon>
        <taxon>Burkholderiaceae</taxon>
        <taxon>Paraburkholderia</taxon>
    </lineage>
</organism>
<accession>A0A7Y6K4K2</accession>
<name>A0A7Y6K4K2_9BURK</name>
<gene>
    <name evidence="1" type="ORF">G5S42_32245</name>
</gene>
<dbReference type="Proteomes" id="UP000594380">
    <property type="component" value="Unassembled WGS sequence"/>
</dbReference>
<sequence>MITPVVVDRKSWLFADTVAGAQASAEVRYLGIEADDAPEMAEQTEQ</sequence>
<dbReference type="EMBL" id="JAALDK010000002">
    <property type="protein sequence ID" value="NUY04271.1"/>
    <property type="molecule type" value="Genomic_DNA"/>
</dbReference>
<reference evidence="1 2" key="1">
    <citation type="submission" date="2020-02" db="EMBL/GenBank/DDBJ databases">
        <title>Paraburkholderia simonii sp. nov. and Paraburkholderia youngii sp. nov. Brazilian and Mexican Mimosa-associated rhizobia.</title>
        <authorList>
            <person name="Mavima L."/>
            <person name="Beukes C.W."/>
            <person name="Chan W.Y."/>
            <person name="Palmer M."/>
            <person name="De Meyer S.E."/>
            <person name="James E.K."/>
            <person name="Venter S.N."/>
            <person name="Steenkamp E.T."/>
        </authorList>
    </citation>
    <scope>NUCLEOTIDE SEQUENCE [LARGE SCALE GENOMIC DNA]</scope>
    <source>
        <strain evidence="1 2">JPY169</strain>
    </source>
</reference>
<evidence type="ECO:0000313" key="2">
    <source>
        <dbReference type="Proteomes" id="UP000594380"/>
    </source>
</evidence>
<dbReference type="RefSeq" id="WP_176110837.1">
    <property type="nucleotide sequence ID" value="NZ_JAALDK010000002.1"/>
</dbReference>
<evidence type="ECO:0000313" key="1">
    <source>
        <dbReference type="EMBL" id="NUY04271.1"/>
    </source>
</evidence>
<dbReference type="GeneID" id="301105027"/>
<proteinExistence type="predicted"/>
<dbReference type="AlphaFoldDB" id="A0A7Y6K4K2"/>